<proteinExistence type="predicted"/>
<accession>A0A644XPI7</accession>
<name>A0A644XPI7_9ZZZZ</name>
<reference evidence="2" key="1">
    <citation type="submission" date="2019-08" db="EMBL/GenBank/DDBJ databases">
        <authorList>
            <person name="Kucharzyk K."/>
            <person name="Murdoch R.W."/>
            <person name="Higgins S."/>
            <person name="Loffler F."/>
        </authorList>
    </citation>
    <scope>NUCLEOTIDE SEQUENCE</scope>
</reference>
<gene>
    <name evidence="2" type="ORF">SDC9_64526</name>
</gene>
<evidence type="ECO:0000256" key="1">
    <source>
        <dbReference type="SAM" id="MobiDB-lite"/>
    </source>
</evidence>
<evidence type="ECO:0000313" key="2">
    <source>
        <dbReference type="EMBL" id="MPM18120.1"/>
    </source>
</evidence>
<dbReference type="AlphaFoldDB" id="A0A644XPI7"/>
<feature type="compositionally biased region" description="Basic and acidic residues" evidence="1">
    <location>
        <begin position="114"/>
        <end position="133"/>
    </location>
</feature>
<feature type="region of interest" description="Disordered" evidence="1">
    <location>
        <begin position="114"/>
        <end position="142"/>
    </location>
</feature>
<comment type="caution">
    <text evidence="2">The sequence shown here is derived from an EMBL/GenBank/DDBJ whole genome shotgun (WGS) entry which is preliminary data.</text>
</comment>
<sequence length="303" mass="33273">MPRSEVDEVFGTPDDPCIVGGDHRDAPTAAVIRHEVVQSRCVLVIQRGRRLVHEEYVWLPQRQPDERDPLLLATTQARGGCGQQCDRQTETIEDLLEIAVVPRESDTTDLEILADRPGRHQSEVLEQKPDGPPKEPPTTAASQCGHVGTADDQFAAGHLLEAAEALQKGGLACTTLATHGCHRARLDLHIQVAPQDTPRVRELEIAARDAHASRPAVAFSATRCSTRRAGNRRLRHIRLALRHEITRASRRSCLPSSRRAVVTATSARAPPTHTIPAEVANPRSVVRRYAAAGTTTRQIVRVR</sequence>
<dbReference type="AntiFam" id="ANF00095">
    <property type="entry name" value="Shadow ORF (opposite ABC transporters)"/>
</dbReference>
<protein>
    <submittedName>
        <fullName evidence="2">Uncharacterized protein</fullName>
    </submittedName>
</protein>
<organism evidence="2">
    <name type="scientific">bioreactor metagenome</name>
    <dbReference type="NCBI Taxonomy" id="1076179"/>
    <lineage>
        <taxon>unclassified sequences</taxon>
        <taxon>metagenomes</taxon>
        <taxon>ecological metagenomes</taxon>
    </lineage>
</organism>
<dbReference type="EMBL" id="VSSQ01002923">
    <property type="protein sequence ID" value="MPM18120.1"/>
    <property type="molecule type" value="Genomic_DNA"/>
</dbReference>